<feature type="transmembrane region" description="Helical" evidence="1">
    <location>
        <begin position="7"/>
        <end position="29"/>
    </location>
</feature>
<evidence type="ECO:0000313" key="3">
    <source>
        <dbReference type="Proteomes" id="UP001321479"/>
    </source>
</evidence>
<dbReference type="Proteomes" id="UP001321479">
    <property type="component" value="Segment"/>
</dbReference>
<keyword evidence="3" id="KW-1185">Reference proteome</keyword>
<feature type="transmembrane region" description="Helical" evidence="1">
    <location>
        <begin position="35"/>
        <end position="53"/>
    </location>
</feature>
<organism evidence="2 3">
    <name type="scientific">Cotonvirus japonicus</name>
    <dbReference type="NCBI Taxonomy" id="2811091"/>
    <lineage>
        <taxon>Viruses</taxon>
        <taxon>Varidnaviria</taxon>
        <taxon>Bamfordvirae</taxon>
        <taxon>Nucleocytoviricota</taxon>
        <taxon>Megaviricetes</taxon>
        <taxon>Imitervirales</taxon>
        <taxon>Mimiviridae</taxon>
        <taxon>Megamimivirinae</taxon>
        <taxon>Cotonvirus</taxon>
        <taxon>Cotonvirus japonicum</taxon>
    </lineage>
</organism>
<keyword evidence="1" id="KW-0472">Membrane</keyword>
<evidence type="ECO:0000313" key="2">
    <source>
        <dbReference type="EMBL" id="BCS83289.1"/>
    </source>
</evidence>
<dbReference type="GeneID" id="80558494"/>
<sequence>MKNNCPIYTIQLFIGFIIYTSFIILTVQILGPNCIYLSIYSTLILFIVDLILYSKLVQKFSIGFVKCGKYGKKFPKIKLKPINKWNTESDTISDYNITHSHTSIKNNTLFYTSN</sequence>
<keyword evidence="1" id="KW-0812">Transmembrane</keyword>
<reference evidence="2 3" key="1">
    <citation type="submission" date="2021-02" db="EMBL/GenBank/DDBJ databases">
        <title>Cotonvirus japonicus, which uses Golgi apparatus of host cells for its virion factory, phylogenetically links tailed tupanvirus and icosahedral mimivirus.</title>
        <authorList>
            <person name="Takahashi H."/>
            <person name="Fukaya S."/>
            <person name="Song C."/>
            <person name="Murata K."/>
            <person name="Takemura M."/>
        </authorList>
    </citation>
    <scope>NUCLEOTIDE SEQUENCE [LARGE SCALE GENOMIC DNA]</scope>
</reference>
<name>A0ABM7NT22_9VIRU</name>
<dbReference type="EMBL" id="AP024483">
    <property type="protein sequence ID" value="BCS83289.1"/>
    <property type="molecule type" value="Genomic_DNA"/>
</dbReference>
<evidence type="ECO:0000256" key="1">
    <source>
        <dbReference type="SAM" id="Phobius"/>
    </source>
</evidence>
<keyword evidence="1" id="KW-1133">Transmembrane helix</keyword>
<protein>
    <submittedName>
        <fullName evidence="2">Uncharacterized protein</fullName>
    </submittedName>
</protein>
<proteinExistence type="predicted"/>
<dbReference type="RefSeq" id="YP_010841897.1">
    <property type="nucleotide sequence ID" value="NC_079139.1"/>
</dbReference>
<accession>A0ABM7NT22</accession>